<keyword evidence="2" id="KW-1185">Reference proteome</keyword>
<gene>
    <name evidence="1" type="ORF">QVE165_LOCUS43354</name>
</gene>
<dbReference type="Proteomes" id="UP000663832">
    <property type="component" value="Unassembled WGS sequence"/>
</dbReference>
<dbReference type="EMBL" id="CAJNOM010000555">
    <property type="protein sequence ID" value="CAF1498638.1"/>
    <property type="molecule type" value="Genomic_DNA"/>
</dbReference>
<organism evidence="1 2">
    <name type="scientific">Adineta steineri</name>
    <dbReference type="NCBI Taxonomy" id="433720"/>
    <lineage>
        <taxon>Eukaryota</taxon>
        <taxon>Metazoa</taxon>
        <taxon>Spiralia</taxon>
        <taxon>Gnathifera</taxon>
        <taxon>Rotifera</taxon>
        <taxon>Eurotatoria</taxon>
        <taxon>Bdelloidea</taxon>
        <taxon>Adinetida</taxon>
        <taxon>Adinetidae</taxon>
        <taxon>Adineta</taxon>
    </lineage>
</organism>
<sequence length="97" mass="11396">MAHWILPTYQIKTIEFSEIEAEANLIRLVFGQYLNEANKKLDQLCVNSDQHKNIRLNCDENNACELNLFNEKQRQKQLREAIDLEGQAYQSSCPHHH</sequence>
<comment type="caution">
    <text evidence="1">The sequence shown here is derived from an EMBL/GenBank/DDBJ whole genome shotgun (WGS) entry which is preliminary data.</text>
</comment>
<proteinExistence type="predicted"/>
<evidence type="ECO:0000313" key="1">
    <source>
        <dbReference type="EMBL" id="CAF1498638.1"/>
    </source>
</evidence>
<name>A0A815SZT4_9BILA</name>
<accession>A0A815SZT4</accession>
<reference evidence="1" key="1">
    <citation type="submission" date="2021-02" db="EMBL/GenBank/DDBJ databases">
        <authorList>
            <person name="Nowell W R."/>
        </authorList>
    </citation>
    <scope>NUCLEOTIDE SEQUENCE</scope>
</reference>
<dbReference type="AlphaFoldDB" id="A0A815SZT4"/>
<evidence type="ECO:0000313" key="2">
    <source>
        <dbReference type="Proteomes" id="UP000663832"/>
    </source>
</evidence>
<protein>
    <submittedName>
        <fullName evidence="1">Uncharacterized protein</fullName>
    </submittedName>
</protein>
<dbReference type="OrthoDB" id="10421433at2759"/>